<organism evidence="1 2">
    <name type="scientific">Glomus cerebriforme</name>
    <dbReference type="NCBI Taxonomy" id="658196"/>
    <lineage>
        <taxon>Eukaryota</taxon>
        <taxon>Fungi</taxon>
        <taxon>Fungi incertae sedis</taxon>
        <taxon>Mucoromycota</taxon>
        <taxon>Glomeromycotina</taxon>
        <taxon>Glomeromycetes</taxon>
        <taxon>Glomerales</taxon>
        <taxon>Glomeraceae</taxon>
        <taxon>Glomus</taxon>
    </lineage>
</organism>
<keyword evidence="2" id="KW-1185">Reference proteome</keyword>
<proteinExistence type="predicted"/>
<dbReference type="Proteomes" id="UP000265703">
    <property type="component" value="Unassembled WGS sequence"/>
</dbReference>
<protein>
    <submittedName>
        <fullName evidence="1">Uncharacterized protein</fullName>
    </submittedName>
</protein>
<reference evidence="1 2" key="1">
    <citation type="submission" date="2018-06" db="EMBL/GenBank/DDBJ databases">
        <title>Comparative genomics reveals the genomic features of Rhizophagus irregularis, R. cerebriforme, R. diaphanum and Gigaspora rosea, and their symbiotic lifestyle signature.</title>
        <authorList>
            <person name="Morin E."/>
            <person name="San Clemente H."/>
            <person name="Chen E.C.H."/>
            <person name="De La Providencia I."/>
            <person name="Hainaut M."/>
            <person name="Kuo A."/>
            <person name="Kohler A."/>
            <person name="Murat C."/>
            <person name="Tang N."/>
            <person name="Roy S."/>
            <person name="Loubradou J."/>
            <person name="Henrissat B."/>
            <person name="Grigoriev I.V."/>
            <person name="Corradi N."/>
            <person name="Roux C."/>
            <person name="Martin F.M."/>
        </authorList>
    </citation>
    <scope>NUCLEOTIDE SEQUENCE [LARGE SCALE GENOMIC DNA]</scope>
    <source>
        <strain evidence="1 2">DAOM 227022</strain>
    </source>
</reference>
<dbReference type="OrthoDB" id="422081at2759"/>
<sequence length="117" mass="13245">MLKTNISYDPTSFDVLITDICAQDLCEVISNKLNVKYLSDSNQEHDVKIREKIKFVHFIVDTSSPTTYLSNDVLSAFGLTIDPDDFINARINNKDTAVLMSPPGSHFSGRWKKEEMT</sequence>
<dbReference type="AlphaFoldDB" id="A0A397THQ8"/>
<dbReference type="STRING" id="658196.A0A397THQ8"/>
<gene>
    <name evidence="1" type="ORF">C1645_873450</name>
</gene>
<evidence type="ECO:0000313" key="1">
    <source>
        <dbReference type="EMBL" id="RIA94404.1"/>
    </source>
</evidence>
<accession>A0A397THQ8</accession>
<comment type="caution">
    <text evidence="1">The sequence shown here is derived from an EMBL/GenBank/DDBJ whole genome shotgun (WGS) entry which is preliminary data.</text>
</comment>
<name>A0A397THQ8_9GLOM</name>
<dbReference type="EMBL" id="QKYT01000081">
    <property type="protein sequence ID" value="RIA94404.1"/>
    <property type="molecule type" value="Genomic_DNA"/>
</dbReference>
<evidence type="ECO:0000313" key="2">
    <source>
        <dbReference type="Proteomes" id="UP000265703"/>
    </source>
</evidence>